<gene>
    <name evidence="1" type="ORF">HT576_05195</name>
    <name evidence="2" type="ORF">HTZ84_15815</name>
</gene>
<dbReference type="AlphaFoldDB" id="A0A8J8KGU8"/>
<dbReference type="EMBL" id="JABURA010000001">
    <property type="protein sequence ID" value="NUB90434.1"/>
    <property type="molecule type" value="Genomic_DNA"/>
</dbReference>
<dbReference type="InterPro" id="IPR055927">
    <property type="entry name" value="DUF7504"/>
</dbReference>
<accession>A0A8J8KGU8</accession>
<reference evidence="1 4" key="1">
    <citation type="submission" date="2020-06" db="EMBL/GenBank/DDBJ databases">
        <title>Haloterrigena sp. nov., an extremely halophilic archaeon isolated from a saline sediment.</title>
        <authorList>
            <person name="Liu B.-B."/>
        </authorList>
    </citation>
    <scope>NUCLEOTIDE SEQUENCE</scope>
    <source>
        <strain evidence="1">SYSU A121-1</strain>
        <strain evidence="2 4">SYSU A558-1</strain>
    </source>
</reference>
<dbReference type="OrthoDB" id="109251at2157"/>
<proteinExistence type="predicted"/>
<protein>
    <submittedName>
        <fullName evidence="1">Uncharacterized protein</fullName>
    </submittedName>
</protein>
<dbReference type="Pfam" id="PF24336">
    <property type="entry name" value="DUF7504"/>
    <property type="match status" value="1"/>
</dbReference>
<dbReference type="Proteomes" id="UP001016761">
    <property type="component" value="Unassembled WGS sequence"/>
</dbReference>
<evidence type="ECO:0000313" key="3">
    <source>
        <dbReference type="Proteomes" id="UP000728647"/>
    </source>
</evidence>
<comment type="caution">
    <text evidence="1">The sequence shown here is derived from an EMBL/GenBank/DDBJ whole genome shotgun (WGS) entry which is preliminary data.</text>
</comment>
<evidence type="ECO:0000313" key="2">
    <source>
        <dbReference type="EMBL" id="NUC73748.1"/>
    </source>
</evidence>
<dbReference type="RefSeq" id="WP_174681556.1">
    <property type="nucleotide sequence ID" value="NZ_JABUQZ010000001.1"/>
</dbReference>
<dbReference type="EMBL" id="JABUQZ010000001">
    <property type="protein sequence ID" value="NUC73748.1"/>
    <property type="molecule type" value="Genomic_DNA"/>
</dbReference>
<dbReference type="Proteomes" id="UP000728647">
    <property type="component" value="Unassembled WGS sequence"/>
</dbReference>
<evidence type="ECO:0000313" key="1">
    <source>
        <dbReference type="EMBL" id="NUB90434.1"/>
    </source>
</evidence>
<sequence>MEPATPSAIDPPANVLLVHEKQCEPAVCPDLCHDTGATADLRVSFADNRPDRPDPDAVTGKVGLLTVGDVLIEDTAESARDFEKRVVVDTVRDPTDLSAIGVAVSRFCKYWSDEQLTVCFDSLDALLRSTPPKDVFQFAHVLTNRLSSVDAYAHFHFDPTRHEDRVVSTFGEIFDAVVAEEGSEESLPEATDEEVADLLAAWTDGADEPDGEFEFAVEPSTEATDEDIARLLGN</sequence>
<name>A0A8J8KGU8_9EURY</name>
<evidence type="ECO:0000313" key="4">
    <source>
        <dbReference type="Proteomes" id="UP001016761"/>
    </source>
</evidence>
<organism evidence="1 3">
    <name type="scientific">Haloterrigena gelatinilytica</name>
    <dbReference type="NCBI Taxonomy" id="2741724"/>
    <lineage>
        <taxon>Archaea</taxon>
        <taxon>Methanobacteriati</taxon>
        <taxon>Methanobacteriota</taxon>
        <taxon>Stenosarchaea group</taxon>
        <taxon>Halobacteria</taxon>
        <taxon>Halobacteriales</taxon>
        <taxon>Natrialbaceae</taxon>
        <taxon>Haloterrigena</taxon>
    </lineage>
</organism>
<keyword evidence="4" id="KW-1185">Reference proteome</keyword>